<proteinExistence type="predicted"/>
<name>A0A0J6D2V0_9BACL</name>
<evidence type="ECO:0000313" key="4">
    <source>
        <dbReference type="Proteomes" id="UP000035996"/>
    </source>
</evidence>
<evidence type="ECO:0000313" key="3">
    <source>
        <dbReference type="EMBL" id="KMM38604.1"/>
    </source>
</evidence>
<dbReference type="STRING" id="157733.AB986_04825"/>
<sequence length="548" mass="63582">MKINQHVTFYMDQYEAGKIKVSKYVVLLFSYLNNHVLNRDDIYFDEITHKRYIAFTEKNYFTLMPFQKFITAFVFLYYTEGNFPFFEQFFLYKARGAGKNGLISSLTNFFISDLHGIENYNVSIVANSEEQAKTSFNEIYSTIKNSDNHKVLESLFYATKSEISSRTNNSKLKFHTSNPKTKDSLRDGCVVYDEVHEYEDSAIIDVFSSGLGKVKHSREFFITTDGFVRGGYLDDLKERATRVLNGESLEDPLFVFMATLDSESDMDDFSNWQKANPMFHEPMSEYAKELFRKVRTQYISLGNSKPSARIRFMTKRMNLPATDLTASVATWEEIKATNRQIPDLKHREAVGGLDFASIRDFAAVGLLFKVGEDYIWKSHSFVRRGFLKDANLQAPIHDWEEEGLLTILDGPVIDIKQIVNWFVRMREQYGVSTIVADTFRLDLVKAALEAEGFLLIYIRNPKAIHSQLAPRVETVFANKQIIFGDNPLMRWYTNNVYVKIKKDGNKEYLKKDEIKRKTDGFQAFIHALWQADNVLVEEEEFYLDDISF</sequence>
<evidence type="ECO:0000259" key="1">
    <source>
        <dbReference type="Pfam" id="PF03354"/>
    </source>
</evidence>
<dbReference type="InterPro" id="IPR005021">
    <property type="entry name" value="Terminase_largesu-like"/>
</dbReference>
<dbReference type="PANTHER" id="PTHR41287">
    <property type="match status" value="1"/>
</dbReference>
<keyword evidence="4" id="KW-1185">Reference proteome</keyword>
<dbReference type="OrthoDB" id="9760250at2"/>
<protein>
    <submittedName>
        <fullName evidence="3">Terminase</fullName>
    </submittedName>
</protein>
<dbReference type="AlphaFoldDB" id="A0A0J6D2V0"/>
<dbReference type="PATRIC" id="fig|157733.3.peg.3195"/>
<dbReference type="PANTHER" id="PTHR41287:SF1">
    <property type="entry name" value="PROTEIN YMFN"/>
    <property type="match status" value="1"/>
</dbReference>
<dbReference type="InterPro" id="IPR027417">
    <property type="entry name" value="P-loop_NTPase"/>
</dbReference>
<dbReference type="GO" id="GO:0004519">
    <property type="term" value="F:endonuclease activity"/>
    <property type="evidence" value="ECO:0007669"/>
    <property type="project" value="InterPro"/>
</dbReference>
<dbReference type="InterPro" id="IPR046461">
    <property type="entry name" value="TerL_ATPase"/>
</dbReference>
<dbReference type="Proteomes" id="UP000035996">
    <property type="component" value="Unassembled WGS sequence"/>
</dbReference>
<dbReference type="Pfam" id="PF20441">
    <property type="entry name" value="TerL_nuclease"/>
    <property type="match status" value="1"/>
</dbReference>
<accession>A0A0J6D2V0</accession>
<gene>
    <name evidence="3" type="ORF">AB986_04825</name>
</gene>
<dbReference type="Gene3D" id="3.40.50.300">
    <property type="entry name" value="P-loop containing nucleotide triphosphate hydrolases"/>
    <property type="match status" value="1"/>
</dbReference>
<feature type="domain" description="Terminase large subunit-like ATPase" evidence="1">
    <location>
        <begin position="65"/>
        <end position="240"/>
    </location>
</feature>
<comment type="caution">
    <text evidence="3">The sequence shown here is derived from an EMBL/GenBank/DDBJ whole genome shotgun (WGS) entry which is preliminary data.</text>
</comment>
<reference evidence="3" key="1">
    <citation type="submission" date="2015-06" db="EMBL/GenBank/DDBJ databases">
        <authorList>
            <person name="Liu B."/>
            <person name="Wang J."/>
            <person name="Zhu Y."/>
            <person name="Liu G."/>
            <person name="Chen Q."/>
            <person name="Zheng C."/>
            <person name="Che J."/>
            <person name="Ge C."/>
            <person name="Shi H."/>
            <person name="Pan Z."/>
            <person name="Liu X."/>
        </authorList>
    </citation>
    <scope>NUCLEOTIDE SEQUENCE [LARGE SCALE GENOMIC DNA]</scope>
    <source>
        <strain evidence="3">DSM 16346</strain>
    </source>
</reference>
<dbReference type="InterPro" id="IPR046462">
    <property type="entry name" value="TerL_nuclease"/>
</dbReference>
<dbReference type="Pfam" id="PF03354">
    <property type="entry name" value="TerL_ATPase"/>
    <property type="match status" value="1"/>
</dbReference>
<feature type="domain" description="Terminase large subunit-like endonuclease" evidence="2">
    <location>
        <begin position="251"/>
        <end position="531"/>
    </location>
</feature>
<dbReference type="EMBL" id="LELK01000001">
    <property type="protein sequence ID" value="KMM38604.1"/>
    <property type="molecule type" value="Genomic_DNA"/>
</dbReference>
<organism evidence="3 4">
    <name type="scientific">Guptibacillus hwajinpoensis</name>
    <dbReference type="NCBI Taxonomy" id="208199"/>
    <lineage>
        <taxon>Bacteria</taxon>
        <taxon>Bacillati</taxon>
        <taxon>Bacillota</taxon>
        <taxon>Bacilli</taxon>
        <taxon>Bacillales</taxon>
        <taxon>Guptibacillaceae</taxon>
        <taxon>Guptibacillus</taxon>
    </lineage>
</organism>
<evidence type="ECO:0000259" key="2">
    <source>
        <dbReference type="Pfam" id="PF20441"/>
    </source>
</evidence>
<dbReference type="RefSeq" id="WP_048309721.1">
    <property type="nucleotide sequence ID" value="NZ_CP119526.1"/>
</dbReference>